<dbReference type="EMBL" id="FMAR01000023">
    <property type="protein sequence ID" value="SCC63350.1"/>
    <property type="molecule type" value="Genomic_DNA"/>
</dbReference>
<reference evidence="2 3" key="1">
    <citation type="submission" date="2016-08" db="EMBL/GenBank/DDBJ databases">
        <authorList>
            <person name="Seilhamer J.J."/>
        </authorList>
    </citation>
    <scope>NUCLEOTIDE SEQUENCE [LARGE SCALE GENOMIC DNA]</scope>
    <source>
        <strain evidence="2 3">A37T2</strain>
    </source>
</reference>
<keyword evidence="1" id="KW-0732">Signal</keyword>
<dbReference type="AlphaFoldDB" id="A0A1C4G5A5"/>
<dbReference type="Proteomes" id="UP000242818">
    <property type="component" value="Unassembled WGS sequence"/>
</dbReference>
<gene>
    <name evidence="2" type="ORF">GA0116948_12315</name>
</gene>
<evidence type="ECO:0000256" key="1">
    <source>
        <dbReference type="SAM" id="SignalP"/>
    </source>
</evidence>
<proteinExistence type="predicted"/>
<evidence type="ECO:0008006" key="4">
    <source>
        <dbReference type="Google" id="ProtNLM"/>
    </source>
</evidence>
<dbReference type="STRING" id="1335309.GA0116948_12315"/>
<organism evidence="2 3">
    <name type="scientific">Chitinophaga costaii</name>
    <dbReference type="NCBI Taxonomy" id="1335309"/>
    <lineage>
        <taxon>Bacteria</taxon>
        <taxon>Pseudomonadati</taxon>
        <taxon>Bacteroidota</taxon>
        <taxon>Chitinophagia</taxon>
        <taxon>Chitinophagales</taxon>
        <taxon>Chitinophagaceae</taxon>
        <taxon>Chitinophaga</taxon>
    </lineage>
</organism>
<feature type="chain" id="PRO_5008692314" description="Lipocalin-like domain-containing protein" evidence="1">
    <location>
        <begin position="19"/>
        <end position="127"/>
    </location>
</feature>
<evidence type="ECO:0000313" key="2">
    <source>
        <dbReference type="EMBL" id="SCC63350.1"/>
    </source>
</evidence>
<accession>A0A1C4G5A5</accession>
<dbReference type="OrthoDB" id="674455at2"/>
<keyword evidence="3" id="KW-1185">Reference proteome</keyword>
<feature type="signal peptide" evidence="1">
    <location>
        <begin position="1"/>
        <end position="18"/>
    </location>
</feature>
<protein>
    <recommendedName>
        <fullName evidence="4">Lipocalin-like domain-containing protein</fullName>
    </recommendedName>
</protein>
<name>A0A1C4G5A5_9BACT</name>
<sequence length="127" mass="14318">MKKMLIGSVLALAAGLYAFTEAPHTLQGRWENVTSTKDGTYRFLAVFRADDTYDGFMNGKAFLTGKYHFQNDTLTLSDHICQEGYTGTYFVQFVTPDSLVFRLINDTCSIRREGTDGVTFKRLPVKP</sequence>
<evidence type="ECO:0000313" key="3">
    <source>
        <dbReference type="Proteomes" id="UP000242818"/>
    </source>
</evidence>
<dbReference type="RefSeq" id="WP_089715561.1">
    <property type="nucleotide sequence ID" value="NZ_FMAR01000023.1"/>
</dbReference>